<dbReference type="PANTHER" id="PTHR12558:SF13">
    <property type="entry name" value="CELL DIVISION CYCLE PROTEIN 27 HOMOLOG"/>
    <property type="match status" value="1"/>
</dbReference>
<dbReference type="AlphaFoldDB" id="A0A6I6MTD6"/>
<dbReference type="KEGG" id="tsv:DSM104635_02656"/>
<dbReference type="Pfam" id="PF13371">
    <property type="entry name" value="TPR_9"/>
    <property type="match status" value="1"/>
</dbReference>
<organism evidence="2 3">
    <name type="scientific">Terricaulis silvestris</name>
    <dbReference type="NCBI Taxonomy" id="2686094"/>
    <lineage>
        <taxon>Bacteria</taxon>
        <taxon>Pseudomonadati</taxon>
        <taxon>Pseudomonadota</taxon>
        <taxon>Alphaproteobacteria</taxon>
        <taxon>Caulobacterales</taxon>
        <taxon>Caulobacteraceae</taxon>
        <taxon>Terricaulis</taxon>
    </lineage>
</organism>
<dbReference type="InterPro" id="IPR011990">
    <property type="entry name" value="TPR-like_helical_dom_sf"/>
</dbReference>
<evidence type="ECO:0000313" key="2">
    <source>
        <dbReference type="EMBL" id="QGZ95804.1"/>
    </source>
</evidence>
<dbReference type="PROSITE" id="PS50005">
    <property type="entry name" value="TPR"/>
    <property type="match status" value="3"/>
</dbReference>
<dbReference type="Pfam" id="PF13414">
    <property type="entry name" value="TPR_11"/>
    <property type="match status" value="1"/>
</dbReference>
<dbReference type="PROSITE" id="PS50293">
    <property type="entry name" value="TPR_REGION"/>
    <property type="match status" value="1"/>
</dbReference>
<feature type="repeat" description="TPR" evidence="1">
    <location>
        <begin position="397"/>
        <end position="430"/>
    </location>
</feature>
<sequence length="556" mass="59964">MTLLQRLVTGASVLCLASCASFKYTYTPPAPPQARGYADHLVGRVANLRQDHAAAADRYFAALARDSDNAALVEGAVTASLAAGDLDRAREAARMAPRNDVPAYARLMRASDAMAAGRIRQAGQELSAVEGTAAQELTARMLQTWVDAAENRVDNVVTDLAPFASIRPYGGLFTYQQALALDYAGRSEEALAAYQAAATNGMFLPPAVARHAQLLARSGAQTEALALLQSDANRVNPELIAAAQRVEAGAPAAERLTPAQGAAIGLYGLAAIYKQENDETSALAALSLSLALDSKLDASRMMFAQIQGGLGNIDAAHAMLARIPDDSPYAAGADITEAWLLVDSGREDEALALARTAAATGDLRARRALADMHRNLRQYDQAEAIYSELIAETPNEWRLYFARGAARERQGRWPEAEADFQHALELSPEQPDVLNYLGYTWVDRGEHMQEGLAMIQRAAVLRPMSGAIIDSLGWAYFKMGDYALALENLERAIELSPADPTLNDHLGDIYWRLGRRIEARFQWQRALALEPDNAAAIETKVANGLPPEPPSQAATR</sequence>
<protein>
    <submittedName>
        <fullName evidence="2">Lipoprotein NlpI</fullName>
    </submittedName>
</protein>
<feature type="repeat" description="TPR" evidence="1">
    <location>
        <begin position="500"/>
        <end position="533"/>
    </location>
</feature>
<keyword evidence="2" id="KW-0449">Lipoprotein</keyword>
<gene>
    <name evidence="2" type="ORF">DSM104635_02656</name>
</gene>
<dbReference type="RefSeq" id="WP_158766634.1">
    <property type="nucleotide sequence ID" value="NZ_CP047045.1"/>
</dbReference>
<reference evidence="3" key="1">
    <citation type="submission" date="2019-12" db="EMBL/GenBank/DDBJ databases">
        <title>Complete genome of Terracaulis silvestris 0127_4.</title>
        <authorList>
            <person name="Vieira S."/>
            <person name="Riedel T."/>
            <person name="Sproer C."/>
            <person name="Pascual J."/>
            <person name="Boedeker C."/>
            <person name="Overmann J."/>
        </authorList>
    </citation>
    <scope>NUCLEOTIDE SEQUENCE [LARGE SCALE GENOMIC DNA]</scope>
    <source>
        <strain evidence="3">0127_4</strain>
    </source>
</reference>
<dbReference type="InterPro" id="IPR019734">
    <property type="entry name" value="TPR_rpt"/>
</dbReference>
<keyword evidence="1" id="KW-0802">TPR repeat</keyword>
<evidence type="ECO:0000256" key="1">
    <source>
        <dbReference type="PROSITE-ProRule" id="PRU00339"/>
    </source>
</evidence>
<keyword evidence="3" id="KW-1185">Reference proteome</keyword>
<name>A0A6I6MTD6_9CAUL</name>
<dbReference type="Proteomes" id="UP000431269">
    <property type="component" value="Chromosome"/>
</dbReference>
<dbReference type="EMBL" id="CP047045">
    <property type="protein sequence ID" value="QGZ95804.1"/>
    <property type="molecule type" value="Genomic_DNA"/>
</dbReference>
<dbReference type="Gene3D" id="1.25.40.10">
    <property type="entry name" value="Tetratricopeptide repeat domain"/>
    <property type="match status" value="3"/>
</dbReference>
<evidence type="ECO:0000313" key="3">
    <source>
        <dbReference type="Proteomes" id="UP000431269"/>
    </source>
</evidence>
<dbReference type="SMART" id="SM00028">
    <property type="entry name" value="TPR"/>
    <property type="match status" value="5"/>
</dbReference>
<proteinExistence type="predicted"/>
<feature type="repeat" description="TPR" evidence="1">
    <location>
        <begin position="466"/>
        <end position="499"/>
    </location>
</feature>
<dbReference type="PANTHER" id="PTHR12558">
    <property type="entry name" value="CELL DIVISION CYCLE 16,23,27"/>
    <property type="match status" value="1"/>
</dbReference>
<dbReference type="SUPFAM" id="SSF48452">
    <property type="entry name" value="TPR-like"/>
    <property type="match status" value="2"/>
</dbReference>
<accession>A0A6I6MTD6</accession>